<dbReference type="NCBIfam" id="NF033928">
    <property type="entry name" value="alph_xenorhab_A"/>
    <property type="match status" value="1"/>
</dbReference>
<proteinExistence type="predicted"/>
<dbReference type="RefSeq" id="WP_048359231.1">
    <property type="nucleotide sequence ID" value="NZ_FNUD01000002.1"/>
</dbReference>
<evidence type="ECO:0000313" key="2">
    <source>
        <dbReference type="EMBL" id="SEE65120.1"/>
    </source>
</evidence>
<evidence type="ECO:0008006" key="4">
    <source>
        <dbReference type="Google" id="ProtNLM"/>
    </source>
</evidence>
<gene>
    <name evidence="2" type="ORF">SAMN04489800_1606</name>
</gene>
<comment type="caution">
    <text evidence="2">The sequence shown here is derived from an EMBL/GenBank/DDBJ whole genome shotgun (WGS) entry which is preliminary data.</text>
</comment>
<dbReference type="EMBL" id="FNUD01000002">
    <property type="protein sequence ID" value="SEE65120.1"/>
    <property type="molecule type" value="Genomic_DNA"/>
</dbReference>
<dbReference type="AlphaFoldDB" id="A0A0J6GIE7"/>
<dbReference type="SUPFAM" id="SSF58100">
    <property type="entry name" value="Bacterial hemolysins"/>
    <property type="match status" value="1"/>
</dbReference>
<organism evidence="2 3">
    <name type="scientific">Pseudomonas deceptionensis</name>
    <dbReference type="NCBI Taxonomy" id="882211"/>
    <lineage>
        <taxon>Bacteria</taxon>
        <taxon>Pseudomonadati</taxon>
        <taxon>Pseudomonadota</taxon>
        <taxon>Gammaproteobacteria</taxon>
        <taxon>Pseudomonadales</taxon>
        <taxon>Pseudomonadaceae</taxon>
        <taxon>Pseudomonas</taxon>
    </lineage>
</organism>
<evidence type="ECO:0000313" key="3">
    <source>
        <dbReference type="Proteomes" id="UP000183613"/>
    </source>
</evidence>
<dbReference type="OrthoDB" id="6844944at2"/>
<dbReference type="PATRIC" id="fig|882211.3.peg.1453"/>
<reference evidence="2" key="1">
    <citation type="submission" date="2016-10" db="EMBL/GenBank/DDBJ databases">
        <authorList>
            <person name="Varghese N."/>
            <person name="Submissions S."/>
        </authorList>
    </citation>
    <scope>NUCLEOTIDE SEQUENCE [LARGE SCALE GENOMIC DNA]</scope>
    <source>
        <strain evidence="2">LMG 25555</strain>
    </source>
</reference>
<protein>
    <recommendedName>
        <fullName evidence="4">Binary cytotoxin component</fullName>
    </recommendedName>
</protein>
<name>A0A0J6GIE7_PSEDM</name>
<feature type="coiled-coil region" evidence="1">
    <location>
        <begin position="234"/>
        <end position="261"/>
    </location>
</feature>
<dbReference type="CDD" id="cd22657">
    <property type="entry name" value="ClyA_XaxA-like"/>
    <property type="match status" value="1"/>
</dbReference>
<dbReference type="Proteomes" id="UP000183613">
    <property type="component" value="Unassembled WGS sequence"/>
</dbReference>
<keyword evidence="3" id="KW-1185">Reference proteome</keyword>
<keyword evidence="1" id="KW-0175">Coiled coil</keyword>
<accession>A0A0J6GIE7</accession>
<evidence type="ECO:0000256" key="1">
    <source>
        <dbReference type="SAM" id="Coils"/>
    </source>
</evidence>
<sequence length="409" mass="46070">MQGDNHALVERIEDARPLEEMTSLEAAIYLPSQYIQVLAGEKNAAVSKDELGFIIRRSDIHSVRAYVRESRALPVDYNKIVAWFGANTQAVPGLEPASIQSFHQRVVQHAGTWSALERDTKELSRQLNRFSDSFITTANGIIELINKIEFERFLTGTLDELTEAEEAVLKTKVLNSTELKAVRIVREYVLLIKKDTDSYINKATAVGALAAEFERVLSDELIHEINSKLDAYAKAVHSKEREALVARIQELDSEIEQLIKDYKSQVLYGHSGVFLGPIGLAITGGIFGAKAEATRARKNKLIAEREIACQGTQEQERLAMVLDATQQRFTDLRSRMLGAEQGAKQLAQVWGYIGKYLDEAAYQLEGVDDLARLHRFKLDFSQLLNPWTRVKDYSVQISNAFNEIIDERL</sequence>
<dbReference type="Gene3D" id="1.20.1170.10">
    <property type="match status" value="1"/>
</dbReference>